<accession>V9LSX6</accession>
<reference evidence="1" key="1">
    <citation type="submission" date="2012-06" db="EMBL/GenBank/DDBJ databases">
        <title>Genomic sequencing and analysis of the Dendrolimus kikuchii nucleopolyhedrovirus.</title>
        <authorList>
            <person name="Yang M.M."/>
        </authorList>
    </citation>
    <scope>NUCLEOTIDE SEQUENCE</scope>
    <source>
        <strain evidence="1">YN</strain>
    </source>
</reference>
<protein>
    <submittedName>
        <fullName evidence="1">DekiORF80</fullName>
    </submittedName>
</protein>
<proteinExistence type="predicted"/>
<sequence>MSCSKTLAAETLTAHTTTTATTESPPSPEIIRESVRDKKIIDAGAHEFTVDGLRLKASYVEYYKLLKFIVDTIIMYISKELNMKDYDQVYALGRQLYEILRSIFVDEPFKLWVERNSHRFCSDDEVFKKDLETRLEIQLKELLSNKNVLKTSTFKAAITDMLNAQLHHDTLKAAATATANGDEVRYIKPDCIVDTYNCCDLVFSDTVLPSSSSAAAAAAPRPPPSST</sequence>
<organism evidence="1">
    <name type="scientific">Dendrolimus kikuchii nucleopolyhedrovirus</name>
    <dbReference type="NCBI Taxonomy" id="1219875"/>
    <lineage>
        <taxon>Viruses</taxon>
        <taxon>Viruses incertae sedis</taxon>
        <taxon>Naldaviricetes</taxon>
        <taxon>Lefavirales</taxon>
        <taxon>Baculoviridae</taxon>
        <taxon>Alphabaculovirus</taxon>
    </lineage>
</organism>
<name>V9LSX6_9ABAC</name>
<evidence type="ECO:0000313" key="1">
    <source>
        <dbReference type="EMBL" id="AFS51958.1"/>
    </source>
</evidence>
<dbReference type="InterPro" id="IPR022594">
    <property type="entry name" value="AcMNPV_30.6kDa"/>
</dbReference>
<dbReference type="Pfam" id="PF10866">
    <property type="entry name" value="DUF2704"/>
    <property type="match status" value="1"/>
</dbReference>
<dbReference type="EMBL" id="JX193905">
    <property type="protein sequence ID" value="AFS51958.1"/>
    <property type="molecule type" value="Genomic_DNA"/>
</dbReference>